<dbReference type="AlphaFoldDB" id="A0A449ACX9"/>
<organism evidence="1 2">
    <name type="scientific">Mycoplasmopsis bovirhinis</name>
    <dbReference type="NCBI Taxonomy" id="29553"/>
    <lineage>
        <taxon>Bacteria</taxon>
        <taxon>Bacillati</taxon>
        <taxon>Mycoplasmatota</taxon>
        <taxon>Mycoplasmoidales</taxon>
        <taxon>Metamycoplasmataceae</taxon>
        <taxon>Mycoplasmopsis</taxon>
    </lineage>
</organism>
<evidence type="ECO:0000313" key="1">
    <source>
        <dbReference type="EMBL" id="VEU62879.1"/>
    </source>
</evidence>
<proteinExistence type="predicted"/>
<reference evidence="1 2" key="1">
    <citation type="submission" date="2019-01" db="EMBL/GenBank/DDBJ databases">
        <authorList>
            <consortium name="Pathogen Informatics"/>
        </authorList>
    </citation>
    <scope>NUCLEOTIDE SEQUENCE [LARGE SCALE GENOMIC DNA]</scope>
    <source>
        <strain evidence="1 2">NCTC10118</strain>
    </source>
</reference>
<protein>
    <submittedName>
        <fullName evidence="1">Uncharacterized protein</fullName>
    </submittedName>
</protein>
<name>A0A449ACX9_9BACT</name>
<dbReference type="EMBL" id="LR214972">
    <property type="protein sequence ID" value="VEU62879.1"/>
    <property type="molecule type" value="Genomic_DNA"/>
</dbReference>
<keyword evidence="2" id="KW-1185">Reference proteome</keyword>
<accession>A0A449ACX9</accession>
<dbReference type="RefSeq" id="WP_129621083.1">
    <property type="nucleotide sequence ID" value="NZ_LR214972.1"/>
</dbReference>
<gene>
    <name evidence="1" type="ORF">NCTC10118_00181</name>
</gene>
<sequence length="193" mass="23977">MNKIFINKLNPKLTLFLQLQGKKIISANNLINWFDNLYYERIRNLVWKIYWLYGKYNIEIDEIRNQLFMVFLEMLYQDLIEDIDNYEAWFWNTLKLKTQNYFNKLYNSQYKFESNLSYNQMNLHELNLKLKREYNIWNGTYQTIDDMKKYISPEEYEFLQNKINFKHTRLSTWKQKEMIQAIKNKLNSISFFN</sequence>
<dbReference type="OrthoDB" id="398585at2"/>
<dbReference type="Proteomes" id="UP000289952">
    <property type="component" value="Chromosome"/>
</dbReference>
<evidence type="ECO:0000313" key="2">
    <source>
        <dbReference type="Proteomes" id="UP000289952"/>
    </source>
</evidence>